<keyword evidence="2" id="KW-1185">Reference proteome</keyword>
<dbReference type="AlphaFoldDB" id="A0AAF0TJW8"/>
<organism evidence="1 2">
    <name type="scientific">Solanum verrucosum</name>
    <dbReference type="NCBI Taxonomy" id="315347"/>
    <lineage>
        <taxon>Eukaryota</taxon>
        <taxon>Viridiplantae</taxon>
        <taxon>Streptophyta</taxon>
        <taxon>Embryophyta</taxon>
        <taxon>Tracheophyta</taxon>
        <taxon>Spermatophyta</taxon>
        <taxon>Magnoliopsida</taxon>
        <taxon>eudicotyledons</taxon>
        <taxon>Gunneridae</taxon>
        <taxon>Pentapetalae</taxon>
        <taxon>asterids</taxon>
        <taxon>lamiids</taxon>
        <taxon>Solanales</taxon>
        <taxon>Solanaceae</taxon>
        <taxon>Solanoideae</taxon>
        <taxon>Solaneae</taxon>
        <taxon>Solanum</taxon>
    </lineage>
</organism>
<sequence>SGSPIHLAIRHLVDFIVFLLYPLASSHFESLGDMVLLRGTIRQHADCSI</sequence>
<dbReference type="Proteomes" id="UP001234989">
    <property type="component" value="Chromosome 3"/>
</dbReference>
<protein>
    <submittedName>
        <fullName evidence="1">Uncharacterized protein</fullName>
    </submittedName>
</protein>
<accession>A0AAF0TJW8</accession>
<name>A0AAF0TJW8_SOLVR</name>
<evidence type="ECO:0000313" key="1">
    <source>
        <dbReference type="EMBL" id="WMV18653.1"/>
    </source>
</evidence>
<proteinExistence type="predicted"/>
<feature type="non-terminal residue" evidence="1">
    <location>
        <position position="1"/>
    </location>
</feature>
<gene>
    <name evidence="1" type="ORF">MTR67_012038</name>
</gene>
<evidence type="ECO:0000313" key="2">
    <source>
        <dbReference type="Proteomes" id="UP001234989"/>
    </source>
</evidence>
<dbReference type="EMBL" id="CP133614">
    <property type="protein sequence ID" value="WMV18653.1"/>
    <property type="molecule type" value="Genomic_DNA"/>
</dbReference>
<reference evidence="1" key="1">
    <citation type="submission" date="2023-08" db="EMBL/GenBank/DDBJ databases">
        <title>A de novo genome assembly of Solanum verrucosum Schlechtendal, a Mexican diploid species geographically isolated from the other diploid A-genome species in potato relatives.</title>
        <authorList>
            <person name="Hosaka K."/>
        </authorList>
    </citation>
    <scope>NUCLEOTIDE SEQUENCE</scope>
    <source>
        <tissue evidence="1">Young leaves</tissue>
    </source>
</reference>